<comment type="caution">
    <text evidence="1">The sequence shown here is derived from an EMBL/GenBank/DDBJ whole genome shotgun (WGS) entry which is preliminary data.</text>
</comment>
<evidence type="ECO:0000313" key="2">
    <source>
        <dbReference type="Proteomes" id="UP000762676"/>
    </source>
</evidence>
<proteinExistence type="predicted"/>
<dbReference type="Proteomes" id="UP000762676">
    <property type="component" value="Unassembled WGS sequence"/>
</dbReference>
<protein>
    <submittedName>
        <fullName evidence="1">Uncharacterized protein</fullName>
    </submittedName>
</protein>
<keyword evidence="2" id="KW-1185">Reference proteome</keyword>
<dbReference type="EMBL" id="BMAT01002201">
    <property type="protein sequence ID" value="GFS01325.1"/>
    <property type="molecule type" value="Genomic_DNA"/>
</dbReference>
<evidence type="ECO:0000313" key="1">
    <source>
        <dbReference type="EMBL" id="GFS01325.1"/>
    </source>
</evidence>
<gene>
    <name evidence="1" type="ORF">ElyMa_001094600</name>
</gene>
<organism evidence="1 2">
    <name type="scientific">Elysia marginata</name>
    <dbReference type="NCBI Taxonomy" id="1093978"/>
    <lineage>
        <taxon>Eukaryota</taxon>
        <taxon>Metazoa</taxon>
        <taxon>Spiralia</taxon>
        <taxon>Lophotrochozoa</taxon>
        <taxon>Mollusca</taxon>
        <taxon>Gastropoda</taxon>
        <taxon>Heterobranchia</taxon>
        <taxon>Euthyneura</taxon>
        <taxon>Panpulmonata</taxon>
        <taxon>Sacoglossa</taxon>
        <taxon>Placobranchoidea</taxon>
        <taxon>Plakobranchidae</taxon>
        <taxon>Elysia</taxon>
    </lineage>
</organism>
<sequence length="115" mass="12997">MCGQRILSLYWEAVTMNSDKWGLTSGCNSSPHHHIYTTLTYLRIWYCVVSSQMEVKSQAQYNLPANGEVRVSESDDLFSIFEDVSNSNKYKMYFRPGGATLNAVKVAQVCMNSVP</sequence>
<dbReference type="AlphaFoldDB" id="A0AAV4HU84"/>
<reference evidence="1 2" key="1">
    <citation type="journal article" date="2021" name="Elife">
        <title>Chloroplast acquisition without the gene transfer in kleptoplastic sea slugs, Plakobranchus ocellatus.</title>
        <authorList>
            <person name="Maeda T."/>
            <person name="Takahashi S."/>
            <person name="Yoshida T."/>
            <person name="Shimamura S."/>
            <person name="Takaki Y."/>
            <person name="Nagai Y."/>
            <person name="Toyoda A."/>
            <person name="Suzuki Y."/>
            <person name="Arimoto A."/>
            <person name="Ishii H."/>
            <person name="Satoh N."/>
            <person name="Nishiyama T."/>
            <person name="Hasebe M."/>
            <person name="Maruyama T."/>
            <person name="Minagawa J."/>
            <person name="Obokata J."/>
            <person name="Shigenobu S."/>
        </authorList>
    </citation>
    <scope>NUCLEOTIDE SEQUENCE [LARGE SCALE GENOMIC DNA]</scope>
</reference>
<name>A0AAV4HU84_9GAST</name>
<accession>A0AAV4HU84</accession>